<dbReference type="GO" id="GO:0045087">
    <property type="term" value="P:innate immune response"/>
    <property type="evidence" value="ECO:0007669"/>
    <property type="project" value="UniProtKB-KW"/>
</dbReference>
<keyword evidence="7" id="KW-0256">Endoplasmic reticulum</keyword>
<evidence type="ECO:0000313" key="21">
    <source>
        <dbReference type="EMBL" id="ALT07790.1"/>
    </source>
</evidence>
<evidence type="ECO:0000313" key="19">
    <source>
        <dbReference type="EMBL" id="ALT07788.1"/>
    </source>
</evidence>
<keyword evidence="4" id="KW-0399">Innate immunity</keyword>
<dbReference type="InterPro" id="IPR006638">
    <property type="entry name" value="Elp3/MiaA/NifB-like_rSAM"/>
</dbReference>
<dbReference type="InterPro" id="IPR051196">
    <property type="entry name" value="RSAD2/Viperin_antiviral"/>
</dbReference>
<evidence type="ECO:0000256" key="8">
    <source>
        <dbReference type="ARBA" id="ARBA00022859"/>
    </source>
</evidence>
<evidence type="ECO:0000256" key="11">
    <source>
        <dbReference type="ARBA" id="ARBA00023118"/>
    </source>
</evidence>
<dbReference type="Gene3D" id="3.20.20.70">
    <property type="entry name" value="Aldolase class I"/>
    <property type="match status" value="1"/>
</dbReference>
<keyword evidence="8" id="KW-0391">Immunity</keyword>
<sequence>MAITQYVSIATIPLLIILSAFIAVWIKSRRNRRPPQIPINVRVEDQTTTKEGEPSLKPISVNYHLTRQCNYKCGFCFHTAKTSFVLPIEEARKGLTLLKNDGMEKVNFAGGEPFIVKRGAYLGELVRFCKEDLQLPSVTVVSNGSLITEKWFEKYGKYLDILAVSCDSFDPETNRLIGRCQNSTKKDHLESLYRVRDWCQKYEVAFKINTVVNVHNKNEDMNAYISELGPCRWKVFQCLLIGGENAGKNAIRNAEGMVVTSQEFKDFCERHKNITSLVPESNEQMKDSYLILDEYMRFLDCTRGSKDPSRSLLDVGVKNALKFSGFDEKMFLKRGGKYTWSKADMKLDW</sequence>
<dbReference type="GO" id="GO:0051539">
    <property type="term" value="F:4 iron, 4 sulfur cluster binding"/>
    <property type="evidence" value="ECO:0007669"/>
    <property type="project" value="UniProtKB-KW"/>
</dbReference>
<evidence type="ECO:0000256" key="5">
    <source>
        <dbReference type="ARBA" id="ARBA00022691"/>
    </source>
</evidence>
<dbReference type="SUPFAM" id="SSF102114">
    <property type="entry name" value="Radical SAM enzymes"/>
    <property type="match status" value="1"/>
</dbReference>
<evidence type="ECO:0000259" key="18">
    <source>
        <dbReference type="PROSITE" id="PS51918"/>
    </source>
</evidence>
<keyword evidence="9" id="KW-0408">Iron</keyword>
<dbReference type="GO" id="GO:0046872">
    <property type="term" value="F:metal ion binding"/>
    <property type="evidence" value="ECO:0007669"/>
    <property type="project" value="UniProtKB-KW"/>
</dbReference>
<dbReference type="Pfam" id="PF04055">
    <property type="entry name" value="Radical_SAM"/>
    <property type="match status" value="1"/>
</dbReference>
<comment type="cofactor">
    <cofactor evidence="1">
        <name>[4Fe-4S] cluster</name>
        <dbReference type="ChEBI" id="CHEBI:49883"/>
    </cofactor>
</comment>
<dbReference type="NCBIfam" id="TIGR04278">
    <property type="entry name" value="viperin"/>
    <property type="match status" value="1"/>
</dbReference>
<evidence type="ECO:0000256" key="10">
    <source>
        <dbReference type="ARBA" id="ARBA00023014"/>
    </source>
</evidence>
<dbReference type="PANTHER" id="PTHR21339:SF0">
    <property type="entry name" value="S-ADENOSYLMETHIONINE-DEPENDENT NUCLEOTIDE DEHYDRATASE RSAD2"/>
    <property type="match status" value="1"/>
</dbReference>
<evidence type="ECO:0000256" key="13">
    <source>
        <dbReference type="ARBA" id="ARBA00035008"/>
    </source>
</evidence>
<organism evidence="19">
    <name type="scientific">Magallana gigas</name>
    <name type="common">Pacific oyster</name>
    <name type="synonym">Crassostrea gigas</name>
    <dbReference type="NCBI Taxonomy" id="29159"/>
    <lineage>
        <taxon>Eukaryota</taxon>
        <taxon>Metazoa</taxon>
        <taxon>Spiralia</taxon>
        <taxon>Lophotrochozoa</taxon>
        <taxon>Mollusca</taxon>
        <taxon>Bivalvia</taxon>
        <taxon>Autobranchia</taxon>
        <taxon>Pteriomorphia</taxon>
        <taxon>Ostreida</taxon>
        <taxon>Ostreoidea</taxon>
        <taxon>Ostreidae</taxon>
        <taxon>Magallana</taxon>
    </lineage>
</organism>
<keyword evidence="17" id="KW-0812">Transmembrane</keyword>
<accession>A0A0U2Q0U2</accession>
<dbReference type="EMBL" id="KT334231">
    <property type="protein sequence ID" value="ALT07788.1"/>
    <property type="molecule type" value="mRNA"/>
</dbReference>
<dbReference type="AlphaFoldDB" id="A0A0U2Q0U2"/>
<keyword evidence="6" id="KW-0479">Metal-binding</keyword>
<proteinExistence type="evidence at transcript level"/>
<dbReference type="NCBIfam" id="NF038283">
    <property type="entry name" value="viperin_w_prok"/>
    <property type="match status" value="1"/>
</dbReference>
<name>A0A0U2Q0U2_MAGGI</name>
<dbReference type="SMART" id="SM00729">
    <property type="entry name" value="Elp3"/>
    <property type="match status" value="1"/>
</dbReference>
<protein>
    <recommendedName>
        <fullName evidence="14">S-adenosylmethionine-dependent nucleotide dehydratase RSAD2</fullName>
    </recommendedName>
    <alternativeName>
        <fullName evidence="15">Radical S-adenosyl methionine domain-containing protein 2</fullName>
    </alternativeName>
    <alternativeName>
        <fullName evidence="16">Virus inhibitory protein, endoplasmic reticulum-associated, interferon-inducible</fullName>
    </alternativeName>
</protein>
<evidence type="ECO:0000256" key="4">
    <source>
        <dbReference type="ARBA" id="ARBA00022588"/>
    </source>
</evidence>
<feature type="transmembrane region" description="Helical" evidence="17">
    <location>
        <begin position="6"/>
        <end position="26"/>
    </location>
</feature>
<dbReference type="GO" id="GO:0051607">
    <property type="term" value="P:defense response to virus"/>
    <property type="evidence" value="ECO:0007669"/>
    <property type="project" value="UniProtKB-KW"/>
</dbReference>
<dbReference type="SFLD" id="SFLDG01088">
    <property type="entry name" value="antiviral_proteins"/>
    <property type="match status" value="1"/>
</dbReference>
<dbReference type="InterPro" id="IPR058240">
    <property type="entry name" value="rSAM_sf"/>
</dbReference>
<keyword evidence="10" id="KW-0411">Iron-sulfur</keyword>
<dbReference type="InterPro" id="IPR026372">
    <property type="entry name" value="RSAD2"/>
</dbReference>
<evidence type="ECO:0000313" key="20">
    <source>
        <dbReference type="EMBL" id="ALT07789.1"/>
    </source>
</evidence>
<dbReference type="GO" id="GO:0003824">
    <property type="term" value="F:catalytic activity"/>
    <property type="evidence" value="ECO:0007669"/>
    <property type="project" value="InterPro"/>
</dbReference>
<keyword evidence="11" id="KW-0051">Antiviral defense</keyword>
<dbReference type="InterPro" id="IPR013785">
    <property type="entry name" value="Aldolase_TIM"/>
</dbReference>
<dbReference type="GO" id="GO:0005789">
    <property type="term" value="C:endoplasmic reticulum membrane"/>
    <property type="evidence" value="ECO:0007669"/>
    <property type="project" value="UniProtKB-SubCell"/>
</dbReference>
<comment type="subcellular location">
    <subcellularLocation>
        <location evidence="2">Endoplasmic reticulum membrane</location>
        <topology evidence="2">Peripheral membrane protein</topology>
        <orientation evidence="2">Cytoplasmic side</orientation>
    </subcellularLocation>
</comment>
<evidence type="ECO:0000256" key="1">
    <source>
        <dbReference type="ARBA" id="ARBA00001966"/>
    </source>
</evidence>
<evidence type="ECO:0000256" key="14">
    <source>
        <dbReference type="ARBA" id="ARBA00035038"/>
    </source>
</evidence>
<dbReference type="EMBL" id="KT334232">
    <property type="protein sequence ID" value="ALT07789.1"/>
    <property type="molecule type" value="mRNA"/>
</dbReference>
<comment type="similarity">
    <text evidence="13">Belongs to the radical SAM superfamily. RSAD2 family.</text>
</comment>
<keyword evidence="12 17" id="KW-0472">Membrane</keyword>
<evidence type="ECO:0000256" key="6">
    <source>
        <dbReference type="ARBA" id="ARBA00022723"/>
    </source>
</evidence>
<keyword evidence="17" id="KW-1133">Transmembrane helix</keyword>
<evidence type="ECO:0000256" key="9">
    <source>
        <dbReference type="ARBA" id="ARBA00023004"/>
    </source>
</evidence>
<dbReference type="SFLD" id="SFLDS00029">
    <property type="entry name" value="Radical_SAM"/>
    <property type="match status" value="1"/>
</dbReference>
<evidence type="ECO:0000256" key="16">
    <source>
        <dbReference type="ARBA" id="ARBA00035042"/>
    </source>
</evidence>
<dbReference type="InterPro" id="IPR007197">
    <property type="entry name" value="rSAM"/>
</dbReference>
<dbReference type="CDD" id="cd01335">
    <property type="entry name" value="Radical_SAM"/>
    <property type="match status" value="1"/>
</dbReference>
<dbReference type="GO" id="GO:0005811">
    <property type="term" value="C:lipid droplet"/>
    <property type="evidence" value="ECO:0007669"/>
    <property type="project" value="InterPro"/>
</dbReference>
<evidence type="ECO:0000256" key="7">
    <source>
        <dbReference type="ARBA" id="ARBA00022824"/>
    </source>
</evidence>
<evidence type="ECO:0000256" key="2">
    <source>
        <dbReference type="ARBA" id="ARBA00004397"/>
    </source>
</evidence>
<feature type="domain" description="Radical SAM core" evidence="18">
    <location>
        <begin position="55"/>
        <end position="277"/>
    </location>
</feature>
<keyword evidence="5" id="KW-0949">S-adenosyl-L-methionine</keyword>
<dbReference type="EMBL" id="KT334233">
    <property type="protein sequence ID" value="ALT07790.1"/>
    <property type="molecule type" value="mRNA"/>
</dbReference>
<dbReference type="SFLD" id="SFLDF00318">
    <property type="entry name" value="Viperin"/>
    <property type="match status" value="1"/>
</dbReference>
<dbReference type="PROSITE" id="PS51918">
    <property type="entry name" value="RADICAL_SAM"/>
    <property type="match status" value="1"/>
</dbReference>
<evidence type="ECO:0000256" key="12">
    <source>
        <dbReference type="ARBA" id="ARBA00023136"/>
    </source>
</evidence>
<reference evidence="19" key="1">
    <citation type="submission" date="2015-07" db="EMBL/GenBank/DDBJ databases">
        <title>Oyster viperin has direct antiviral activity.</title>
        <authorList>
            <person name="Helbig K."/>
        </authorList>
    </citation>
    <scope>NUCLEOTIDE SEQUENCE</scope>
    <source>
        <strain evidence="19">A</strain>
        <strain evidence="20">B</strain>
        <strain evidence="21">C</strain>
    </source>
</reference>
<keyword evidence="3" id="KW-0004">4Fe-4S</keyword>
<evidence type="ECO:0000256" key="3">
    <source>
        <dbReference type="ARBA" id="ARBA00022485"/>
    </source>
</evidence>
<dbReference type="SFLD" id="SFLDG01067">
    <property type="entry name" value="SPASM/twitch_domain_containing"/>
    <property type="match status" value="1"/>
</dbReference>
<evidence type="ECO:0000256" key="15">
    <source>
        <dbReference type="ARBA" id="ARBA00035040"/>
    </source>
</evidence>
<evidence type="ECO:0000256" key="17">
    <source>
        <dbReference type="SAM" id="Phobius"/>
    </source>
</evidence>
<dbReference type="PANTHER" id="PTHR21339">
    <property type="entry name" value="RADICAL S-ADENOSYL METHIONINE DOMAIN-CONTAINING PROTEIN 2"/>
    <property type="match status" value="1"/>
</dbReference>